<evidence type="ECO:0000313" key="2">
    <source>
        <dbReference type="EMBL" id="MBS0027216.1"/>
    </source>
</evidence>
<evidence type="ECO:0008006" key="4">
    <source>
        <dbReference type="Google" id="ProtNLM"/>
    </source>
</evidence>
<feature type="signal peptide" evidence="1">
    <location>
        <begin position="1"/>
        <end position="20"/>
    </location>
</feature>
<keyword evidence="1" id="KW-0732">Signal</keyword>
<dbReference type="RefSeq" id="WP_211972321.1">
    <property type="nucleotide sequence ID" value="NZ_JAGTXB010000003.1"/>
</dbReference>
<name>A0ABS5IWQ2_9BACT</name>
<dbReference type="EMBL" id="JAGTXB010000003">
    <property type="protein sequence ID" value="MBS0027216.1"/>
    <property type="molecule type" value="Genomic_DNA"/>
</dbReference>
<gene>
    <name evidence="2" type="ORF">KE626_07840</name>
</gene>
<accession>A0ABS5IWQ2</accession>
<feature type="chain" id="PRO_5045089218" description="NVEALA protein" evidence="1">
    <location>
        <begin position="21"/>
        <end position="85"/>
    </location>
</feature>
<reference evidence="2 3" key="1">
    <citation type="submission" date="2021-04" db="EMBL/GenBank/DDBJ databases">
        <title>Chitinophaga sp. nov., isolated from the rhizosphere soil.</title>
        <authorList>
            <person name="He S."/>
        </authorList>
    </citation>
    <scope>NUCLEOTIDE SEQUENCE [LARGE SCALE GENOMIC DNA]</scope>
    <source>
        <strain evidence="2 3">2R12</strain>
    </source>
</reference>
<organism evidence="2 3">
    <name type="scientific">Chitinophaga hostae</name>
    <dbReference type="NCBI Taxonomy" id="2831022"/>
    <lineage>
        <taxon>Bacteria</taxon>
        <taxon>Pseudomonadati</taxon>
        <taxon>Bacteroidota</taxon>
        <taxon>Chitinophagia</taxon>
        <taxon>Chitinophagales</taxon>
        <taxon>Chitinophagaceae</taxon>
        <taxon>Chitinophaga</taxon>
    </lineage>
</organism>
<evidence type="ECO:0000256" key="1">
    <source>
        <dbReference type="SAM" id="SignalP"/>
    </source>
</evidence>
<comment type="caution">
    <text evidence="2">The sequence shown here is derived from an EMBL/GenBank/DDBJ whole genome shotgun (WGS) entry which is preliminary data.</text>
</comment>
<evidence type="ECO:0000313" key="3">
    <source>
        <dbReference type="Proteomes" id="UP000676386"/>
    </source>
</evidence>
<proteinExistence type="predicted"/>
<dbReference type="Proteomes" id="UP000676386">
    <property type="component" value="Unassembled WGS sequence"/>
</dbReference>
<dbReference type="Pfam" id="PF20130">
    <property type="entry name" value="DUF6520"/>
    <property type="match status" value="1"/>
</dbReference>
<dbReference type="InterPro" id="IPR045391">
    <property type="entry name" value="DUF6520"/>
</dbReference>
<keyword evidence="3" id="KW-1185">Reference proteome</keyword>
<sequence length="85" mass="8996">MKKLILPAALVLMGAGAAFATKMNSGKRVIVDGYRIDAVSGQCVDAEQKCSTNLGLPCTWSEDPSVTLHEAPVTPTMCGNELFKP</sequence>
<protein>
    <recommendedName>
        <fullName evidence="4">NVEALA protein</fullName>
    </recommendedName>
</protein>